<dbReference type="Pfam" id="PF13193">
    <property type="entry name" value="AMP-binding_C"/>
    <property type="match status" value="1"/>
</dbReference>
<organism evidence="5 6">
    <name type="scientific">Streptomyces finlayi</name>
    <dbReference type="NCBI Taxonomy" id="67296"/>
    <lineage>
        <taxon>Bacteria</taxon>
        <taxon>Bacillati</taxon>
        <taxon>Actinomycetota</taxon>
        <taxon>Actinomycetes</taxon>
        <taxon>Kitasatosporales</taxon>
        <taxon>Streptomycetaceae</taxon>
        <taxon>Streptomyces</taxon>
    </lineage>
</organism>
<dbReference type="SUPFAM" id="SSF56801">
    <property type="entry name" value="Acetyl-CoA synthetase-like"/>
    <property type="match status" value="1"/>
</dbReference>
<evidence type="ECO:0000259" key="4">
    <source>
        <dbReference type="Pfam" id="PF13193"/>
    </source>
</evidence>
<protein>
    <submittedName>
        <fullName evidence="5">AMP-binding protein</fullName>
    </submittedName>
</protein>
<evidence type="ECO:0000256" key="1">
    <source>
        <dbReference type="ARBA" id="ARBA00006432"/>
    </source>
</evidence>
<dbReference type="PROSITE" id="PS00455">
    <property type="entry name" value="AMP_BINDING"/>
    <property type="match status" value="1"/>
</dbReference>
<gene>
    <name evidence="5" type="ORF">F0344_14710</name>
</gene>
<evidence type="ECO:0000313" key="6">
    <source>
        <dbReference type="Proteomes" id="UP000515307"/>
    </source>
</evidence>
<evidence type="ECO:0000259" key="3">
    <source>
        <dbReference type="Pfam" id="PF00501"/>
    </source>
</evidence>
<comment type="similarity">
    <text evidence="1">Belongs to the ATP-dependent AMP-binding enzyme family.</text>
</comment>
<dbReference type="InterPro" id="IPR042099">
    <property type="entry name" value="ANL_N_sf"/>
</dbReference>
<evidence type="ECO:0000256" key="2">
    <source>
        <dbReference type="ARBA" id="ARBA00022598"/>
    </source>
</evidence>
<dbReference type="Proteomes" id="UP000515307">
    <property type="component" value="Chromosome"/>
</dbReference>
<dbReference type="Pfam" id="PF00501">
    <property type="entry name" value="AMP-binding"/>
    <property type="match status" value="1"/>
</dbReference>
<dbReference type="InterPro" id="IPR020845">
    <property type="entry name" value="AMP-binding_CS"/>
</dbReference>
<evidence type="ECO:0000313" key="5">
    <source>
        <dbReference type="EMBL" id="QNE75712.1"/>
    </source>
</evidence>
<dbReference type="InterPro" id="IPR045851">
    <property type="entry name" value="AMP-bd_C_sf"/>
</dbReference>
<keyword evidence="2" id="KW-0436">Ligase</keyword>
<dbReference type="PANTHER" id="PTHR43201:SF5">
    <property type="entry name" value="MEDIUM-CHAIN ACYL-COA LIGASE ACSF2, MITOCHONDRIAL"/>
    <property type="match status" value="1"/>
</dbReference>
<sequence length="513" mass="55571">MTDTAHALGASRTFWELIERRAALTPDRPVLLQGDRTLTFGELRDRCERVAAGLYGLGVRPGSVVAWQLPTRIETVLLSFALTRVGAVQSPVIPFYRDREVGFALRESKAGFFAVPGTWRAFDHTEMAHRLSARLPHPPPHVFEAYAALPDGDPAVLPPPPTDGTAPRWIYWTSGTTSDPKGVLHTDRSLIAGGSCLAHALRPTPDDIGSIAFPFAHIGGPDYAVMLLLHGFPAVLFEQFALPGALADYRRHGVTVAGGSTAFYSMFLTEQRKDPAHPLVPTLRLLAGGGAPKPPELYHEVVREMGVQLTHGYGMTEVPMITMGSPDDTAENLATTEGRPPAGMEVRITDEEGKPLPHGTDGEIRLRGEAVCQGYLNAATPAFDPDGFLITGDIGHVQDTGHLTLTGRIKDIIIRKGENISAKEIEDLLHTHPDVADAAVIGLPDPDRGERVCAVIEQPPGAAPLTLAEIAGFLRAEGLSTHKLPEQLEVLEALPRNEALRKVLKYKLRERFA</sequence>
<dbReference type="PANTHER" id="PTHR43201">
    <property type="entry name" value="ACYL-COA SYNTHETASE"/>
    <property type="match status" value="1"/>
</dbReference>
<dbReference type="GO" id="GO:0031956">
    <property type="term" value="F:medium-chain fatty acid-CoA ligase activity"/>
    <property type="evidence" value="ECO:0007669"/>
    <property type="project" value="TreeGrafter"/>
</dbReference>
<proteinExistence type="inferred from homology"/>
<dbReference type="InterPro" id="IPR000873">
    <property type="entry name" value="AMP-dep_synth/lig_dom"/>
</dbReference>
<dbReference type="Gene3D" id="3.40.50.12780">
    <property type="entry name" value="N-terminal domain of ligase-like"/>
    <property type="match status" value="1"/>
</dbReference>
<keyword evidence="6" id="KW-1185">Reference proteome</keyword>
<dbReference type="KEGG" id="sfiy:F0344_14710"/>
<dbReference type="EMBL" id="CP045702">
    <property type="protein sequence ID" value="QNE75712.1"/>
    <property type="molecule type" value="Genomic_DNA"/>
</dbReference>
<dbReference type="InterPro" id="IPR025110">
    <property type="entry name" value="AMP-bd_C"/>
</dbReference>
<dbReference type="Gene3D" id="3.30.300.30">
    <property type="match status" value="1"/>
</dbReference>
<dbReference type="RefSeq" id="WP_185299212.1">
    <property type="nucleotide sequence ID" value="NZ_CP045702.1"/>
</dbReference>
<feature type="domain" description="AMP-binding enzyme C-terminal" evidence="4">
    <location>
        <begin position="424"/>
        <end position="497"/>
    </location>
</feature>
<name>A0A7G7BK47_9ACTN</name>
<accession>A0A7G7BK47</accession>
<dbReference type="AlphaFoldDB" id="A0A7G7BK47"/>
<reference evidence="6" key="1">
    <citation type="submission" date="2019-10" db="EMBL/GenBank/DDBJ databases">
        <title>Antimicrobial potential of Antarctic Bacteria.</title>
        <authorList>
            <person name="Benaud N."/>
            <person name="Edwards R.J."/>
            <person name="Ferrari B.C."/>
        </authorList>
    </citation>
    <scope>NUCLEOTIDE SEQUENCE [LARGE SCALE GENOMIC DNA]</scope>
    <source>
        <strain evidence="6">NBSH44</strain>
    </source>
</reference>
<feature type="domain" description="AMP-dependent synthetase/ligase" evidence="3">
    <location>
        <begin position="19"/>
        <end position="376"/>
    </location>
</feature>
<dbReference type="GO" id="GO:0006631">
    <property type="term" value="P:fatty acid metabolic process"/>
    <property type="evidence" value="ECO:0007669"/>
    <property type="project" value="TreeGrafter"/>
</dbReference>